<name>A0A9P4LFU6_9PLEO</name>
<proteinExistence type="predicted"/>
<sequence length="177" mass="20370">KAAMSSDNQINARLQAARDGAFIVSYMHQFYSHAYPDRDPSQLKTCHVSLTTDMISSFLWLHWHEVDPVDGEVYYRMEPIESAHLHKLSDVVETRNILHYYIDYVMRERLKSIKAALPPFWQNWSVKRARRTQSQSLITASSLNLQFNIPMTPSSSSRGEENASPTDKLKLILTDGI</sequence>
<dbReference type="EMBL" id="ML978336">
    <property type="protein sequence ID" value="KAF2023598.1"/>
    <property type="molecule type" value="Genomic_DNA"/>
</dbReference>
<dbReference type="Proteomes" id="UP000799777">
    <property type="component" value="Unassembled WGS sequence"/>
</dbReference>
<organism evidence="1 2">
    <name type="scientific">Setomelanomma holmii</name>
    <dbReference type="NCBI Taxonomy" id="210430"/>
    <lineage>
        <taxon>Eukaryota</taxon>
        <taxon>Fungi</taxon>
        <taxon>Dikarya</taxon>
        <taxon>Ascomycota</taxon>
        <taxon>Pezizomycotina</taxon>
        <taxon>Dothideomycetes</taxon>
        <taxon>Pleosporomycetidae</taxon>
        <taxon>Pleosporales</taxon>
        <taxon>Pleosporineae</taxon>
        <taxon>Phaeosphaeriaceae</taxon>
        <taxon>Setomelanomma</taxon>
    </lineage>
</organism>
<dbReference type="PANTHER" id="PTHR42470">
    <property type="entry name" value="VAST DOMAIN-CONTAINING PROTEIN"/>
    <property type="match status" value="1"/>
</dbReference>
<feature type="non-terminal residue" evidence="1">
    <location>
        <position position="1"/>
    </location>
</feature>
<dbReference type="OrthoDB" id="5426775at2759"/>
<dbReference type="AlphaFoldDB" id="A0A9P4LFU6"/>
<protein>
    <submittedName>
        <fullName evidence="1">Uncharacterized protein</fullName>
    </submittedName>
</protein>
<accession>A0A9P4LFU6</accession>
<evidence type="ECO:0000313" key="1">
    <source>
        <dbReference type="EMBL" id="KAF2023598.1"/>
    </source>
</evidence>
<evidence type="ECO:0000313" key="2">
    <source>
        <dbReference type="Proteomes" id="UP000799777"/>
    </source>
</evidence>
<comment type="caution">
    <text evidence="1">The sequence shown here is derived from an EMBL/GenBank/DDBJ whole genome shotgun (WGS) entry which is preliminary data.</text>
</comment>
<dbReference type="PANTHER" id="PTHR42470:SF1">
    <property type="entry name" value="VAST DOMAIN-CONTAINING PROTEIN"/>
    <property type="match status" value="1"/>
</dbReference>
<keyword evidence="2" id="KW-1185">Reference proteome</keyword>
<reference evidence="1" key="1">
    <citation type="journal article" date="2020" name="Stud. Mycol.">
        <title>101 Dothideomycetes genomes: a test case for predicting lifestyles and emergence of pathogens.</title>
        <authorList>
            <person name="Haridas S."/>
            <person name="Albert R."/>
            <person name="Binder M."/>
            <person name="Bloem J."/>
            <person name="Labutti K."/>
            <person name="Salamov A."/>
            <person name="Andreopoulos B."/>
            <person name="Baker S."/>
            <person name="Barry K."/>
            <person name="Bills G."/>
            <person name="Bluhm B."/>
            <person name="Cannon C."/>
            <person name="Castanera R."/>
            <person name="Culley D."/>
            <person name="Daum C."/>
            <person name="Ezra D."/>
            <person name="Gonzalez J."/>
            <person name="Henrissat B."/>
            <person name="Kuo A."/>
            <person name="Liang C."/>
            <person name="Lipzen A."/>
            <person name="Lutzoni F."/>
            <person name="Magnuson J."/>
            <person name="Mondo S."/>
            <person name="Nolan M."/>
            <person name="Ohm R."/>
            <person name="Pangilinan J."/>
            <person name="Park H.-J."/>
            <person name="Ramirez L."/>
            <person name="Alfaro M."/>
            <person name="Sun H."/>
            <person name="Tritt A."/>
            <person name="Yoshinaga Y."/>
            <person name="Zwiers L.-H."/>
            <person name="Turgeon B."/>
            <person name="Goodwin S."/>
            <person name="Spatafora J."/>
            <person name="Crous P."/>
            <person name="Grigoriev I."/>
        </authorList>
    </citation>
    <scope>NUCLEOTIDE SEQUENCE</scope>
    <source>
        <strain evidence="1">CBS 110217</strain>
    </source>
</reference>
<gene>
    <name evidence="1" type="ORF">EK21DRAFT_80534</name>
</gene>